<evidence type="ECO:0000313" key="2">
    <source>
        <dbReference type="EMBL" id="EHK98331.1"/>
    </source>
</evidence>
<reference evidence="2 3" key="1">
    <citation type="journal article" date="2012" name="Eukaryot. Cell">
        <title>Genome sequence of the fungus Glarea lozoyensis: the first genome sequence of a species from the Helotiaceae family.</title>
        <authorList>
            <person name="Youssar L."/>
            <person name="Gruening B.A."/>
            <person name="Erxleben A."/>
            <person name="Guenther S."/>
            <person name="Huettel W."/>
        </authorList>
    </citation>
    <scope>NUCLEOTIDE SEQUENCE [LARGE SCALE GENOMIC DNA]</scope>
    <source>
        <strain evidence="3">ATCC 74030 / MF5533</strain>
    </source>
</reference>
<feature type="region of interest" description="Disordered" evidence="1">
    <location>
        <begin position="91"/>
        <end position="126"/>
    </location>
</feature>
<name>H0ET60_GLAL7</name>
<protein>
    <submittedName>
        <fullName evidence="2">Uncharacterized protein</fullName>
    </submittedName>
</protein>
<gene>
    <name evidence="2" type="ORF">M7I_5915</name>
</gene>
<comment type="caution">
    <text evidence="2">The sequence shown here is derived from an EMBL/GenBank/DDBJ whole genome shotgun (WGS) entry which is preliminary data.</text>
</comment>
<keyword evidence="3" id="KW-1185">Reference proteome</keyword>
<dbReference type="EMBL" id="AGUE01000158">
    <property type="protein sequence ID" value="EHK98331.1"/>
    <property type="molecule type" value="Genomic_DNA"/>
</dbReference>
<proteinExistence type="predicted"/>
<evidence type="ECO:0000313" key="3">
    <source>
        <dbReference type="Proteomes" id="UP000005446"/>
    </source>
</evidence>
<dbReference type="InParanoid" id="H0ET60"/>
<dbReference type="Proteomes" id="UP000005446">
    <property type="component" value="Unassembled WGS sequence"/>
</dbReference>
<accession>H0ET60</accession>
<dbReference type="OrthoDB" id="5984008at2759"/>
<dbReference type="AlphaFoldDB" id="H0ET60"/>
<organism evidence="2 3">
    <name type="scientific">Glarea lozoyensis (strain ATCC 74030 / MF5533)</name>
    <dbReference type="NCBI Taxonomy" id="1104152"/>
    <lineage>
        <taxon>Eukaryota</taxon>
        <taxon>Fungi</taxon>
        <taxon>Dikarya</taxon>
        <taxon>Ascomycota</taxon>
        <taxon>Pezizomycotina</taxon>
        <taxon>Leotiomycetes</taxon>
        <taxon>Helotiales</taxon>
        <taxon>Helotiaceae</taxon>
        <taxon>Glarea</taxon>
    </lineage>
</organism>
<sequence>MGWEGLKGMYLNGHIRELLEERDEERKGKMNGKTKAEEDSVVKMLGVSVEQAKKAFEAVEQALEAYKRNTSGKVSGIGSVRENGIGSRALIGEMGGDTVDVSEGETRRGVTSREMSGEMGGDTIVV</sequence>
<dbReference type="HOGENOM" id="CLU_1981796_0_0_1"/>
<evidence type="ECO:0000256" key="1">
    <source>
        <dbReference type="SAM" id="MobiDB-lite"/>
    </source>
</evidence>